<dbReference type="SMART" id="SM00368">
    <property type="entry name" value="LRR_RI"/>
    <property type="match status" value="3"/>
</dbReference>
<dbReference type="Gene3D" id="3.80.10.10">
    <property type="entry name" value="Ribonuclease Inhibitor"/>
    <property type="match status" value="2"/>
</dbReference>
<sequence>MKFFTNINKNTYLAYKNNANLECNRILKAEDFEWDLKHPKSLVLLCIESLNRNWSGYPKLEELVQKDREYFLEILNTNLPLQILVDNIKNDIFWKRCYYSKWSDYVEAIGDKPWINIFMERYCADILESMNPREYDPEKVQALIKLCGPYIESLSIRSLIPADIISQRITSPEMADLITTQKQNENKLYKTNEEVSRDHISLHAALSNLHNLVELHITYQLRSIGVEYRRDQFQFTNNDAKNLAKGLQNCNLLKVLRITRTDMNCQRVKYILRGLLSNSIHLDTLDFSHCKIGNEGASHIAKFMSKHDKLRNLILADNVFGPSGIEMISQVLNNASCGIRTLDLRLNNKLGSDGIAHVSVSLARGCNLTSLNISGCGISPIPIQKPPAGVWSAMNAANPPTCGDLLARAIGLVKTPLRSFDISVNNIGSPSDMTLSNAICLSYLIDINLKRSGMSPVAMSIAESASAAQRLRREAEKGIRFRRSAGRVVQARRVVKGMNIDADPVLLAQQLSARPSIVSVASEDGFYYNVQTEPLPREFGFVPAIKGSLSHSHTSSVTGPPTSRRSSHHVLFEADEKLVNTFERRKSDGSILPQQTPTIKIFISRVKDN</sequence>
<name>A0A821N8P5_9NEOP</name>
<evidence type="ECO:0000256" key="2">
    <source>
        <dbReference type="ARBA" id="ARBA00022490"/>
    </source>
</evidence>
<evidence type="ECO:0000313" key="5">
    <source>
        <dbReference type="Proteomes" id="UP000663880"/>
    </source>
</evidence>
<comment type="subcellular location">
    <subcellularLocation>
        <location evidence="1">Cytoplasm</location>
        <location evidence="1">Cytoskeleton</location>
    </subcellularLocation>
</comment>
<dbReference type="GO" id="GO:0005856">
    <property type="term" value="C:cytoskeleton"/>
    <property type="evidence" value="ECO:0007669"/>
    <property type="project" value="UniProtKB-SubCell"/>
</dbReference>
<dbReference type="OrthoDB" id="120976at2759"/>
<reference evidence="4" key="1">
    <citation type="submission" date="2021-02" db="EMBL/GenBank/DDBJ databases">
        <authorList>
            <person name="Steward A R."/>
        </authorList>
    </citation>
    <scope>NUCLEOTIDE SEQUENCE</scope>
</reference>
<dbReference type="Pfam" id="PF13516">
    <property type="entry name" value="LRR_6"/>
    <property type="match status" value="2"/>
</dbReference>
<dbReference type="PANTHER" id="PTHR24107">
    <property type="entry name" value="YNEIN REGULATORY COMPLEX SUBUNIT 5"/>
    <property type="match status" value="1"/>
</dbReference>
<evidence type="ECO:0000313" key="4">
    <source>
        <dbReference type="EMBL" id="CAF4781446.1"/>
    </source>
</evidence>
<dbReference type="Proteomes" id="UP000663880">
    <property type="component" value="Unassembled WGS sequence"/>
</dbReference>
<proteinExistence type="predicted"/>
<dbReference type="PANTHER" id="PTHR24107:SF20">
    <property type="entry name" value="DYNEIN REGULATORY COMPLEX SUBUNIT 5"/>
    <property type="match status" value="1"/>
</dbReference>
<keyword evidence="2" id="KW-0963">Cytoplasm</keyword>
<gene>
    <name evidence="4" type="ORF">PMACD_LOCUS2367</name>
</gene>
<dbReference type="InterPro" id="IPR052410">
    <property type="entry name" value="DRC5"/>
</dbReference>
<dbReference type="InterPro" id="IPR032675">
    <property type="entry name" value="LRR_dom_sf"/>
</dbReference>
<dbReference type="SUPFAM" id="SSF52047">
    <property type="entry name" value="RNI-like"/>
    <property type="match status" value="1"/>
</dbReference>
<dbReference type="EMBL" id="CAJOBZ010000004">
    <property type="protein sequence ID" value="CAF4781446.1"/>
    <property type="molecule type" value="Genomic_DNA"/>
</dbReference>
<dbReference type="AlphaFoldDB" id="A0A821N8P5"/>
<keyword evidence="3" id="KW-0206">Cytoskeleton</keyword>
<comment type="caution">
    <text evidence="4">The sequence shown here is derived from an EMBL/GenBank/DDBJ whole genome shotgun (WGS) entry which is preliminary data.</text>
</comment>
<evidence type="ECO:0000256" key="3">
    <source>
        <dbReference type="ARBA" id="ARBA00023212"/>
    </source>
</evidence>
<evidence type="ECO:0008006" key="6">
    <source>
        <dbReference type="Google" id="ProtNLM"/>
    </source>
</evidence>
<keyword evidence="5" id="KW-1185">Reference proteome</keyword>
<evidence type="ECO:0000256" key="1">
    <source>
        <dbReference type="ARBA" id="ARBA00004245"/>
    </source>
</evidence>
<organism evidence="4 5">
    <name type="scientific">Pieris macdunnoughi</name>
    <dbReference type="NCBI Taxonomy" id="345717"/>
    <lineage>
        <taxon>Eukaryota</taxon>
        <taxon>Metazoa</taxon>
        <taxon>Ecdysozoa</taxon>
        <taxon>Arthropoda</taxon>
        <taxon>Hexapoda</taxon>
        <taxon>Insecta</taxon>
        <taxon>Pterygota</taxon>
        <taxon>Neoptera</taxon>
        <taxon>Endopterygota</taxon>
        <taxon>Lepidoptera</taxon>
        <taxon>Glossata</taxon>
        <taxon>Ditrysia</taxon>
        <taxon>Papilionoidea</taxon>
        <taxon>Pieridae</taxon>
        <taxon>Pierinae</taxon>
        <taxon>Pieris</taxon>
    </lineage>
</organism>
<protein>
    <recommendedName>
        <fullName evidence="6">T-complex-associated testis-expressed protein 1</fullName>
    </recommendedName>
</protein>
<dbReference type="InterPro" id="IPR001611">
    <property type="entry name" value="Leu-rich_rpt"/>
</dbReference>
<accession>A0A821N8P5</accession>